<dbReference type="AlphaFoldDB" id="Q477X5"/>
<keyword evidence="1" id="KW-0472">Membrane</keyword>
<feature type="transmembrane region" description="Helical" evidence="1">
    <location>
        <begin position="37"/>
        <end position="54"/>
    </location>
</feature>
<keyword evidence="1" id="KW-1133">Transmembrane helix</keyword>
<dbReference type="EMBL" id="CP000089">
    <property type="protein sequence ID" value="AAZ48856.1"/>
    <property type="molecule type" value="Genomic_DNA"/>
</dbReference>
<keyword evidence="1" id="KW-0812">Transmembrane</keyword>
<evidence type="ECO:0000256" key="1">
    <source>
        <dbReference type="SAM" id="Phobius"/>
    </source>
</evidence>
<feature type="transmembrane region" description="Helical" evidence="1">
    <location>
        <begin position="74"/>
        <end position="91"/>
    </location>
</feature>
<gene>
    <name evidence="2" type="ordered locus">Daro_4130</name>
</gene>
<dbReference type="KEGG" id="dar:Daro_4130"/>
<dbReference type="HOGENOM" id="CLU_2368181_0_0_4"/>
<dbReference type="OrthoDB" id="9182742at2"/>
<accession>Q477X5</accession>
<evidence type="ECO:0000313" key="2">
    <source>
        <dbReference type="EMBL" id="AAZ48856.1"/>
    </source>
</evidence>
<organism evidence="2">
    <name type="scientific">Dechloromonas aromatica (strain RCB)</name>
    <dbReference type="NCBI Taxonomy" id="159087"/>
    <lineage>
        <taxon>Bacteria</taxon>
        <taxon>Pseudomonadati</taxon>
        <taxon>Pseudomonadota</taxon>
        <taxon>Betaproteobacteria</taxon>
        <taxon>Rhodocyclales</taxon>
        <taxon>Azonexaceae</taxon>
        <taxon>Dechloromonas</taxon>
    </lineage>
</organism>
<name>Q477X5_DECAR</name>
<proteinExistence type="predicted"/>
<dbReference type="STRING" id="159087.Daro_4130"/>
<protein>
    <submittedName>
        <fullName evidence="2">Uncharacterized protein</fullName>
    </submittedName>
</protein>
<reference evidence="2" key="1">
    <citation type="submission" date="2005-08" db="EMBL/GenBank/DDBJ databases">
        <title>Complete sequence of Dechloromonas aromatica RCB.</title>
        <authorList>
            <person name="Salinero K.K."/>
            <person name="Copeland A."/>
            <person name="Lucas S."/>
            <person name="Lapidus A."/>
            <person name="Barry K."/>
            <person name="Detter J.C."/>
            <person name="Glavina T."/>
            <person name="Hammon N."/>
            <person name="Israni S."/>
            <person name="Pitluck S."/>
            <person name="Di Bartolo G."/>
            <person name="Trong S."/>
            <person name="Schmutz J."/>
            <person name="Larimer F."/>
            <person name="Land M."/>
            <person name="Ivanova N."/>
            <person name="Richardson P."/>
        </authorList>
    </citation>
    <scope>NUCLEOTIDE SEQUENCE</scope>
    <source>
        <strain evidence="2">RCB</strain>
    </source>
</reference>
<sequence>MNAYTLTLLVLLGAMVIQIFVLALAIEGYLRNTHDRALRWSWLSIAIGSMPLALHHGYSLELALRTGLYDTRQGVLVALASLFFALGIYGFRQRA</sequence>
<feature type="transmembrane region" description="Helical" evidence="1">
    <location>
        <begin position="6"/>
        <end position="25"/>
    </location>
</feature>